<dbReference type="PRINTS" id="PR00081">
    <property type="entry name" value="GDHRDH"/>
</dbReference>
<dbReference type="GO" id="GO:0016491">
    <property type="term" value="F:oxidoreductase activity"/>
    <property type="evidence" value="ECO:0007669"/>
    <property type="project" value="UniProtKB-KW"/>
</dbReference>
<comment type="caution">
    <text evidence="3">The sequence shown here is derived from an EMBL/GenBank/DDBJ whole genome shotgun (WGS) entry which is preliminary data.</text>
</comment>
<evidence type="ECO:0000313" key="3">
    <source>
        <dbReference type="EMBL" id="KYC46614.1"/>
    </source>
</evidence>
<proteinExistence type="inferred from homology"/>
<dbReference type="Gene3D" id="3.40.50.720">
    <property type="entry name" value="NAD(P)-binding Rossmann-like Domain"/>
    <property type="match status" value="1"/>
</dbReference>
<evidence type="ECO:0000313" key="4">
    <source>
        <dbReference type="Proteomes" id="UP000091929"/>
    </source>
</evidence>
<dbReference type="SUPFAM" id="SSF51735">
    <property type="entry name" value="NAD(P)-binding Rossmann-fold domains"/>
    <property type="match status" value="1"/>
</dbReference>
<dbReference type="Pfam" id="PF00106">
    <property type="entry name" value="adh_short"/>
    <property type="match status" value="1"/>
</dbReference>
<dbReference type="AlphaFoldDB" id="A0A150IPP3"/>
<accession>A0A150IPP3</accession>
<reference evidence="3 4" key="1">
    <citation type="journal article" date="2016" name="ISME J.">
        <title>Chasing the elusive Euryarchaeota class WSA2: genomes reveal a uniquely fastidious methyl-reducing methanogen.</title>
        <authorList>
            <person name="Nobu M.K."/>
            <person name="Narihiro T."/>
            <person name="Kuroda K."/>
            <person name="Mei R."/>
            <person name="Liu W.T."/>
        </authorList>
    </citation>
    <scope>NUCLEOTIDE SEQUENCE [LARGE SCALE GENOMIC DNA]</scope>
    <source>
        <strain evidence="3">B15fssc0709_Meth_Bin003</strain>
    </source>
</reference>
<evidence type="ECO:0000256" key="1">
    <source>
        <dbReference type="ARBA" id="ARBA00006484"/>
    </source>
</evidence>
<organism evidence="3 4">
    <name type="scientific">Candidatus Methanofastidiosum methylothiophilum</name>
    <dbReference type="NCBI Taxonomy" id="1705564"/>
    <lineage>
        <taxon>Archaea</taxon>
        <taxon>Methanobacteriati</taxon>
        <taxon>Methanobacteriota</taxon>
        <taxon>Stenosarchaea group</taxon>
        <taxon>Candidatus Methanofastidiosia</taxon>
        <taxon>Candidatus Methanofastidiosales</taxon>
        <taxon>Candidatus Methanofastidiosaceae</taxon>
        <taxon>Candidatus Methanofastidiosum</taxon>
    </lineage>
</organism>
<dbReference type="CDD" id="cd05233">
    <property type="entry name" value="SDR_c"/>
    <property type="match status" value="1"/>
</dbReference>
<name>A0A150IPP3_9EURY</name>
<comment type="similarity">
    <text evidence="1">Belongs to the short-chain dehydrogenases/reductases (SDR) family.</text>
</comment>
<gene>
    <name evidence="3" type="ORF">APG11_01786</name>
</gene>
<dbReference type="InterPro" id="IPR002347">
    <property type="entry name" value="SDR_fam"/>
</dbReference>
<sequence length="253" mass="28700">MELREKIVLLTGASGGIGKPLLEHFNRNVKILIGSGRKNLQDFTKIKEDEKFDYVPMDLTSEDNIKFLFSYIIDEYGKIDALINAIGGSLYSHPIEDFPINEYDKVLDTNLKTAFMLTKESIKYMKRNGEQGGSILHFVSSSSKDVSNNKAPYGMAKAGLEALIKYSAHEAAKYNIKVNGISPTYVFTERHEKEIELQSRRTNTTIEQIEEKMMEGQLLKRKLYPKDLFPLVELLVQTEVITGKVYDCTLGKT</sequence>
<evidence type="ECO:0000256" key="2">
    <source>
        <dbReference type="ARBA" id="ARBA00023002"/>
    </source>
</evidence>
<dbReference type="EMBL" id="LNGF01000056">
    <property type="protein sequence ID" value="KYC46614.1"/>
    <property type="molecule type" value="Genomic_DNA"/>
</dbReference>
<dbReference type="Proteomes" id="UP000091929">
    <property type="component" value="Unassembled WGS sequence"/>
</dbReference>
<keyword evidence="2" id="KW-0560">Oxidoreductase</keyword>
<dbReference type="InterPro" id="IPR036291">
    <property type="entry name" value="NAD(P)-bd_dom_sf"/>
</dbReference>
<protein>
    <submittedName>
        <fullName evidence="3">3-hydroxybutyrate dehydrogenase</fullName>
    </submittedName>
</protein>
<dbReference type="PANTHER" id="PTHR43669:SF3">
    <property type="entry name" value="ALCOHOL DEHYDROGENASE, PUTATIVE (AFU_ORTHOLOGUE AFUA_3G03445)-RELATED"/>
    <property type="match status" value="1"/>
</dbReference>
<dbReference type="PANTHER" id="PTHR43669">
    <property type="entry name" value="5-KETO-D-GLUCONATE 5-REDUCTASE"/>
    <property type="match status" value="1"/>
</dbReference>